<dbReference type="EMBL" id="JAJTJA010000009">
    <property type="protein sequence ID" value="KAH8693862.1"/>
    <property type="molecule type" value="Genomic_DNA"/>
</dbReference>
<evidence type="ECO:0000313" key="3">
    <source>
        <dbReference type="Proteomes" id="UP001201262"/>
    </source>
</evidence>
<dbReference type="AlphaFoldDB" id="A0AAD4PVT3"/>
<gene>
    <name evidence="2" type="ORF">BGW36DRAFT_429892</name>
</gene>
<proteinExistence type="predicted"/>
<evidence type="ECO:0000256" key="1">
    <source>
        <dbReference type="SAM" id="MobiDB-lite"/>
    </source>
</evidence>
<organism evidence="2 3">
    <name type="scientific">Talaromyces proteolyticus</name>
    <dbReference type="NCBI Taxonomy" id="1131652"/>
    <lineage>
        <taxon>Eukaryota</taxon>
        <taxon>Fungi</taxon>
        <taxon>Dikarya</taxon>
        <taxon>Ascomycota</taxon>
        <taxon>Pezizomycotina</taxon>
        <taxon>Eurotiomycetes</taxon>
        <taxon>Eurotiomycetidae</taxon>
        <taxon>Eurotiales</taxon>
        <taxon>Trichocomaceae</taxon>
        <taxon>Talaromyces</taxon>
        <taxon>Talaromyces sect. Bacilispori</taxon>
    </lineage>
</organism>
<reference evidence="2" key="1">
    <citation type="submission" date="2021-12" db="EMBL/GenBank/DDBJ databases">
        <title>Convergent genome expansion in fungi linked to evolution of root-endophyte symbiosis.</title>
        <authorList>
            <consortium name="DOE Joint Genome Institute"/>
            <person name="Ke Y.-H."/>
            <person name="Bonito G."/>
            <person name="Liao H.-L."/>
            <person name="Looney B."/>
            <person name="Rojas-Flechas A."/>
            <person name="Nash J."/>
            <person name="Hameed K."/>
            <person name="Schadt C."/>
            <person name="Martin F."/>
            <person name="Crous P.W."/>
            <person name="Miettinen O."/>
            <person name="Magnuson J.K."/>
            <person name="Labbe J."/>
            <person name="Jacobson D."/>
            <person name="Doktycz M.J."/>
            <person name="Veneault-Fourrey C."/>
            <person name="Kuo A."/>
            <person name="Mondo S."/>
            <person name="Calhoun S."/>
            <person name="Riley R."/>
            <person name="Ohm R."/>
            <person name="LaButti K."/>
            <person name="Andreopoulos B."/>
            <person name="Pangilinan J."/>
            <person name="Nolan M."/>
            <person name="Tritt A."/>
            <person name="Clum A."/>
            <person name="Lipzen A."/>
            <person name="Daum C."/>
            <person name="Barry K."/>
            <person name="Grigoriev I.V."/>
            <person name="Vilgalys R."/>
        </authorList>
    </citation>
    <scope>NUCLEOTIDE SEQUENCE</scope>
    <source>
        <strain evidence="2">PMI_201</strain>
    </source>
</reference>
<dbReference type="RefSeq" id="XP_046069532.1">
    <property type="nucleotide sequence ID" value="XM_046220753.1"/>
</dbReference>
<sequence>MTLTKEEKTKLEETVRKYRIQFLGDVSQDEWPEGHYQTLKSIQELGIKQFDTYAVDSTLIDDEPWKLDVKRQAKQLVERAKRCPRRNESTWRSTCEPYVLARLTAEVVCMACRKRVWRAEIEASRDHVSNTAEALRARQRKREPCRCPRYARERDPIEAVGLNQIFGHREDEHIQYEKEILSAFPSIPKKPDAIFGLRHTRNIENLLNDTARIGTRKDQDGLLVQELLGPSPISKEGDSLSFPFLVLEAKSGRAGESDWYSIQLQSAFPVWTLLNTQKSLKTLTGNSSRGKTSPLVWLLMNRGEDWRVCAASIFNCGITGPAAVDTSYCRIFDLWAGTITSRNGALQLLLIVDHIFEWARDIYREDIKRELRVIASGDNDAASLISPDTDIHSTITLPRYEITNTSGTDGANSFIQGVKAFQDLDSSNGIVRHATFIETQYRCLLVTGDNADTLLRSNDTKSTRRLVRLVLKQLATEECLLLDSEKTLNEIEELWTGQSRILQRYQPGPTKLYALVTYAYYLMPDWQMVRELVVIAVAQDALVKLIEASDYKSRTTATLQPPVLSECNPDKLKDFITEIKISCPRDTLLSALLRVSETICSQESEVFLKRNDGMARDIVQYIYERFKRGQVEPQEPFLRASSFLDQTHLVDSETNPDNRYHDLEVSSHGCVLVYAESHKHDSGRARLSSIAAFFTDGPPQVPNMPFLGTAIKDAYENHDVYHTSRIFRPININALQKRGRIRWNIVDSYGIYSNGFEFVDWIRTLGCDPPLRQGSLRDSSLSIFSRCLFPFHEPGYIYGNRHIRAFIIYKNVSREIQYWRSIAQDRFDEGIICCELCGGDECLEDLCEICSRGLIFSKLRSLNWFRKAIQGQQAIDHVPFHDFGNWQAGQERLGFDSHGGDVNDEFESALSIYEDLDEDFDDLLQLKIQTMKFLNLYDRIRWPRTNIQESGDGTSSRKRKRTLSVTSGDSA</sequence>
<protein>
    <submittedName>
        <fullName evidence="2">Uncharacterized protein</fullName>
    </submittedName>
</protein>
<accession>A0AAD4PVT3</accession>
<dbReference type="GeneID" id="70251040"/>
<dbReference type="Proteomes" id="UP001201262">
    <property type="component" value="Unassembled WGS sequence"/>
</dbReference>
<feature type="region of interest" description="Disordered" evidence="1">
    <location>
        <begin position="948"/>
        <end position="971"/>
    </location>
</feature>
<keyword evidence="3" id="KW-1185">Reference proteome</keyword>
<name>A0AAD4PVT3_9EURO</name>
<comment type="caution">
    <text evidence="2">The sequence shown here is derived from an EMBL/GenBank/DDBJ whole genome shotgun (WGS) entry which is preliminary data.</text>
</comment>
<evidence type="ECO:0000313" key="2">
    <source>
        <dbReference type="EMBL" id="KAH8693862.1"/>
    </source>
</evidence>